<proteinExistence type="inferred from homology"/>
<feature type="domain" description="GIY-YIG" evidence="2">
    <location>
        <begin position="1"/>
        <end position="75"/>
    </location>
</feature>
<dbReference type="SMART" id="SM00465">
    <property type="entry name" value="GIYc"/>
    <property type="match status" value="1"/>
</dbReference>
<protein>
    <recommendedName>
        <fullName evidence="2">GIY-YIG domain-containing protein</fullName>
    </recommendedName>
</protein>
<dbReference type="PANTHER" id="PTHR34477">
    <property type="entry name" value="UPF0213 PROTEIN YHBQ"/>
    <property type="match status" value="1"/>
</dbReference>
<organism evidence="3 4">
    <name type="scientific">Candidatus Yanofskybacteria bacterium RIFCSPHIGHO2_01_FULL_44_22</name>
    <dbReference type="NCBI Taxonomy" id="1802669"/>
    <lineage>
        <taxon>Bacteria</taxon>
        <taxon>Candidatus Yanofskyibacteriota</taxon>
    </lineage>
</organism>
<sequence length="88" mass="10542">MPFVYMIKNLRGCLYIGIAQNPKQRLRHHNTQHGALFTKSSNSFAIVFQEKYESLSDARKREIQIKKWRRQKKEKLIEKFQKGLSTKF</sequence>
<dbReference type="InterPro" id="IPR050190">
    <property type="entry name" value="UPF0213_domain"/>
</dbReference>
<dbReference type="Proteomes" id="UP000177419">
    <property type="component" value="Unassembled WGS sequence"/>
</dbReference>
<dbReference type="AlphaFoldDB" id="A0A1F8EYJ3"/>
<gene>
    <name evidence="3" type="ORF">A2746_02430</name>
</gene>
<dbReference type="Pfam" id="PF01541">
    <property type="entry name" value="GIY-YIG"/>
    <property type="match status" value="1"/>
</dbReference>
<dbReference type="Gene3D" id="3.40.1440.10">
    <property type="entry name" value="GIY-YIG endonuclease"/>
    <property type="match status" value="1"/>
</dbReference>
<name>A0A1F8EYJ3_9BACT</name>
<dbReference type="PROSITE" id="PS50164">
    <property type="entry name" value="GIY_YIG"/>
    <property type="match status" value="1"/>
</dbReference>
<dbReference type="InterPro" id="IPR000305">
    <property type="entry name" value="GIY-YIG_endonuc"/>
</dbReference>
<evidence type="ECO:0000313" key="4">
    <source>
        <dbReference type="Proteomes" id="UP000177419"/>
    </source>
</evidence>
<comment type="caution">
    <text evidence="3">The sequence shown here is derived from an EMBL/GenBank/DDBJ whole genome shotgun (WGS) entry which is preliminary data.</text>
</comment>
<accession>A0A1F8EYJ3</accession>
<comment type="similarity">
    <text evidence="1">Belongs to the UPF0213 family.</text>
</comment>
<evidence type="ECO:0000313" key="3">
    <source>
        <dbReference type="EMBL" id="OGN05931.1"/>
    </source>
</evidence>
<dbReference type="InterPro" id="IPR035901">
    <property type="entry name" value="GIY-YIG_endonuc_sf"/>
</dbReference>
<dbReference type="SUPFAM" id="SSF82771">
    <property type="entry name" value="GIY-YIG endonuclease"/>
    <property type="match status" value="1"/>
</dbReference>
<reference evidence="3 4" key="1">
    <citation type="journal article" date="2016" name="Nat. Commun.">
        <title>Thousands of microbial genomes shed light on interconnected biogeochemical processes in an aquifer system.</title>
        <authorList>
            <person name="Anantharaman K."/>
            <person name="Brown C.T."/>
            <person name="Hug L.A."/>
            <person name="Sharon I."/>
            <person name="Castelle C.J."/>
            <person name="Probst A.J."/>
            <person name="Thomas B.C."/>
            <person name="Singh A."/>
            <person name="Wilkins M.J."/>
            <person name="Karaoz U."/>
            <person name="Brodie E.L."/>
            <person name="Williams K.H."/>
            <person name="Hubbard S.S."/>
            <person name="Banfield J.F."/>
        </authorList>
    </citation>
    <scope>NUCLEOTIDE SEQUENCE [LARGE SCALE GENOMIC DNA]</scope>
</reference>
<dbReference type="EMBL" id="MGJJ01000002">
    <property type="protein sequence ID" value="OGN05931.1"/>
    <property type="molecule type" value="Genomic_DNA"/>
</dbReference>
<evidence type="ECO:0000256" key="1">
    <source>
        <dbReference type="ARBA" id="ARBA00007435"/>
    </source>
</evidence>
<dbReference type="PANTHER" id="PTHR34477:SF1">
    <property type="entry name" value="UPF0213 PROTEIN YHBQ"/>
    <property type="match status" value="1"/>
</dbReference>
<evidence type="ECO:0000259" key="2">
    <source>
        <dbReference type="PROSITE" id="PS50164"/>
    </source>
</evidence>